<keyword evidence="1" id="KW-0472">Membrane</keyword>
<keyword evidence="3" id="KW-1185">Reference proteome</keyword>
<dbReference type="Proteomes" id="UP000004508">
    <property type="component" value="Unassembled WGS sequence"/>
</dbReference>
<evidence type="ECO:0000313" key="3">
    <source>
        <dbReference type="Proteomes" id="UP000004508"/>
    </source>
</evidence>
<feature type="transmembrane region" description="Helical" evidence="1">
    <location>
        <begin position="86"/>
        <end position="105"/>
    </location>
</feature>
<dbReference type="AlphaFoldDB" id="D6U074"/>
<gene>
    <name evidence="2" type="ORF">Krac_3003</name>
</gene>
<dbReference type="EMBL" id="ADVG01000004">
    <property type="protein sequence ID" value="EFH82214.1"/>
    <property type="molecule type" value="Genomic_DNA"/>
</dbReference>
<dbReference type="InParanoid" id="D6U074"/>
<reference evidence="2 3" key="1">
    <citation type="journal article" date="2011" name="Stand. Genomic Sci.">
        <title>Non-contiguous finished genome sequence and contextual data of the filamentous soil bacterium Ktedonobacter racemifer type strain (SOSP1-21).</title>
        <authorList>
            <person name="Chang Y.J."/>
            <person name="Land M."/>
            <person name="Hauser L."/>
            <person name="Chertkov O."/>
            <person name="Del Rio T.G."/>
            <person name="Nolan M."/>
            <person name="Copeland A."/>
            <person name="Tice H."/>
            <person name="Cheng J.F."/>
            <person name="Lucas S."/>
            <person name="Han C."/>
            <person name="Goodwin L."/>
            <person name="Pitluck S."/>
            <person name="Ivanova N."/>
            <person name="Ovchinikova G."/>
            <person name="Pati A."/>
            <person name="Chen A."/>
            <person name="Palaniappan K."/>
            <person name="Mavromatis K."/>
            <person name="Liolios K."/>
            <person name="Brettin T."/>
            <person name="Fiebig A."/>
            <person name="Rohde M."/>
            <person name="Abt B."/>
            <person name="Goker M."/>
            <person name="Detter J.C."/>
            <person name="Woyke T."/>
            <person name="Bristow J."/>
            <person name="Eisen J.A."/>
            <person name="Markowitz V."/>
            <person name="Hugenholtz P."/>
            <person name="Kyrpides N.C."/>
            <person name="Klenk H.P."/>
            <person name="Lapidus A."/>
        </authorList>
    </citation>
    <scope>NUCLEOTIDE SEQUENCE [LARGE SCALE GENOMIC DNA]</scope>
    <source>
        <strain evidence="3">DSM 44963</strain>
    </source>
</reference>
<organism evidence="2 3">
    <name type="scientific">Ktedonobacter racemifer DSM 44963</name>
    <dbReference type="NCBI Taxonomy" id="485913"/>
    <lineage>
        <taxon>Bacteria</taxon>
        <taxon>Bacillati</taxon>
        <taxon>Chloroflexota</taxon>
        <taxon>Ktedonobacteria</taxon>
        <taxon>Ktedonobacterales</taxon>
        <taxon>Ktedonobacteraceae</taxon>
        <taxon>Ktedonobacter</taxon>
    </lineage>
</organism>
<proteinExistence type="predicted"/>
<comment type="caution">
    <text evidence="2">The sequence shown here is derived from an EMBL/GenBank/DDBJ whole genome shotgun (WGS) entry which is preliminary data.</text>
</comment>
<protein>
    <recommendedName>
        <fullName evidence="4">DUF304 domain-containing protein</fullName>
    </recommendedName>
</protein>
<keyword evidence="1" id="KW-1133">Transmembrane helix</keyword>
<accession>D6U074</accession>
<dbReference type="STRING" id="485913.Krac_3003"/>
<evidence type="ECO:0008006" key="4">
    <source>
        <dbReference type="Google" id="ProtNLM"/>
    </source>
</evidence>
<evidence type="ECO:0000313" key="2">
    <source>
        <dbReference type="EMBL" id="EFH82214.1"/>
    </source>
</evidence>
<feature type="transmembrane region" description="Helical" evidence="1">
    <location>
        <begin position="39"/>
        <end position="66"/>
    </location>
</feature>
<keyword evidence="1" id="KW-0812">Transmembrane</keyword>
<name>D6U074_KTERA</name>
<evidence type="ECO:0000256" key="1">
    <source>
        <dbReference type="SAM" id="Phobius"/>
    </source>
</evidence>
<sequence>MSMLEQNLQLSEEDVRLIEENQLGEPLKVYRLKARYIRFWQWCICIIIGLSVLSFAFVVSDLLSWYPQHSSIGFNLYALPSYTFRSLVNGVSGLLIGGILYCIMFQRSKNEHLIFCEHAALRVTRPFRRSRSEIVFLTDIVRIISSKFDRGEYTILSRDGKCLKLRNYQDQEELIDMLWEQSEALP</sequence>